<dbReference type="Pfam" id="PF11836">
    <property type="entry name" value="Phage_TAC_11"/>
    <property type="match status" value="1"/>
</dbReference>
<dbReference type="AlphaFoldDB" id="A0A249MNY7"/>
<dbReference type="InterPro" id="IPR021791">
    <property type="entry name" value="Phage_TAC_11"/>
</dbReference>
<dbReference type="KEGG" id="shyd:CJD35_00330"/>
<evidence type="ECO:0000313" key="1">
    <source>
        <dbReference type="EMBL" id="ASY43073.1"/>
    </source>
</evidence>
<name>A0A249MNY7_SPHXE</name>
<accession>A0A249MNY7</accession>
<reference evidence="1 2" key="1">
    <citation type="submission" date="2017-08" db="EMBL/GenBank/DDBJ databases">
        <title>Whole Genome Sequence of Sphingobium hydrophobicum C1: Insights into Adaption to the Electronic-waste Contaminated Sediment.</title>
        <authorList>
            <person name="Song D."/>
            <person name="Chen X."/>
            <person name="Xu M."/>
        </authorList>
    </citation>
    <scope>NUCLEOTIDE SEQUENCE [LARGE SCALE GENOMIC DNA]</scope>
    <source>
        <strain evidence="1 2">C1</strain>
    </source>
</reference>
<evidence type="ECO:0000313" key="2">
    <source>
        <dbReference type="Proteomes" id="UP000217141"/>
    </source>
</evidence>
<dbReference type="Proteomes" id="UP000217141">
    <property type="component" value="Chromosome I"/>
</dbReference>
<gene>
    <name evidence="1" type="ORF">CJD35_00330</name>
</gene>
<organism evidence="1 2">
    <name type="scientific">Sphingobium xenophagum</name>
    <dbReference type="NCBI Taxonomy" id="121428"/>
    <lineage>
        <taxon>Bacteria</taxon>
        <taxon>Pseudomonadati</taxon>
        <taxon>Pseudomonadota</taxon>
        <taxon>Alphaproteobacteria</taxon>
        <taxon>Sphingomonadales</taxon>
        <taxon>Sphingomonadaceae</taxon>
        <taxon>Sphingobium</taxon>
    </lineage>
</organism>
<sequence>MSRAKAERPNPERGEAALAIGGDMLALRPSFAALVAAEAELGPLFALVERAADGKLSLGDLVALFWHCLVDRDRMDRDTLGEAILAVGLAKVTPVLKAILQQILAGK</sequence>
<dbReference type="RefSeq" id="WP_017184506.1">
    <property type="nucleotide sequence ID" value="NZ_CP022745.1"/>
</dbReference>
<dbReference type="EMBL" id="CP022745">
    <property type="protein sequence ID" value="ASY43073.1"/>
    <property type="molecule type" value="Genomic_DNA"/>
</dbReference>
<evidence type="ECO:0008006" key="3">
    <source>
        <dbReference type="Google" id="ProtNLM"/>
    </source>
</evidence>
<proteinExistence type="predicted"/>
<protein>
    <recommendedName>
        <fullName evidence="3">Phage tail tube protein, GTA-gp10</fullName>
    </recommendedName>
</protein>